<reference evidence="5 6" key="1">
    <citation type="submission" date="2018-06" db="EMBL/GenBank/DDBJ databases">
        <authorList>
            <person name="Strepis N."/>
        </authorList>
    </citation>
    <scope>NUCLEOTIDE SEQUENCE [LARGE SCALE GENOMIC DNA]</scope>
    <source>
        <strain evidence="5">LUCI</strain>
    </source>
</reference>
<name>A0A498R8M0_9FIRM</name>
<dbReference type="AlphaFoldDB" id="A0A498R8M0"/>
<dbReference type="RefSeq" id="WP_122628660.1">
    <property type="nucleotide sequence ID" value="NZ_UPPP01000079.1"/>
</dbReference>
<dbReference type="GO" id="GO:0003700">
    <property type="term" value="F:DNA-binding transcription factor activity"/>
    <property type="evidence" value="ECO:0007669"/>
    <property type="project" value="InterPro"/>
</dbReference>
<dbReference type="SMART" id="SM00895">
    <property type="entry name" value="FCD"/>
    <property type="match status" value="1"/>
</dbReference>
<dbReference type="InterPro" id="IPR011711">
    <property type="entry name" value="GntR_C"/>
</dbReference>
<dbReference type="Gene3D" id="1.20.120.530">
    <property type="entry name" value="GntR ligand-binding domain-like"/>
    <property type="match status" value="1"/>
</dbReference>
<evidence type="ECO:0000313" key="5">
    <source>
        <dbReference type="EMBL" id="VBB07731.1"/>
    </source>
</evidence>
<dbReference type="CDD" id="cd07377">
    <property type="entry name" value="WHTH_GntR"/>
    <property type="match status" value="1"/>
</dbReference>
<proteinExistence type="predicted"/>
<evidence type="ECO:0000256" key="3">
    <source>
        <dbReference type="ARBA" id="ARBA00023163"/>
    </source>
</evidence>
<gene>
    <name evidence="5" type="ORF">LUCI_2996</name>
</gene>
<dbReference type="SUPFAM" id="SSF46785">
    <property type="entry name" value="Winged helix' DNA-binding domain"/>
    <property type="match status" value="1"/>
</dbReference>
<dbReference type="EMBL" id="UPPP01000079">
    <property type="protein sequence ID" value="VBB07731.1"/>
    <property type="molecule type" value="Genomic_DNA"/>
</dbReference>
<sequence length="225" mass="25616">MSKRNGSLTLTESVFLQLRTDILSGRLSPGTPLMPADLRVRFNVSTAVIREALTRLAAQGLAKQSPNYGFTVMTLSISDLENITEARRINEGVALQLAISKGDVLWESNIVALHHHLEQIPKYSMDNNIRVNDDWSIIHGKFHRALIEACDNPVLLDICNRLWNMSELYRNWSIPRENNRPIVAEHKTLMQAVLARDSNRALDLYNAHIRLTIDILIEHHESHDK</sequence>
<dbReference type="InterPro" id="IPR036388">
    <property type="entry name" value="WH-like_DNA-bd_sf"/>
</dbReference>
<evidence type="ECO:0000259" key="4">
    <source>
        <dbReference type="PROSITE" id="PS50949"/>
    </source>
</evidence>
<keyword evidence="3" id="KW-0804">Transcription</keyword>
<keyword evidence="2" id="KW-0238">DNA-binding</keyword>
<feature type="domain" description="HTH gntR-type" evidence="4">
    <location>
        <begin position="8"/>
        <end position="75"/>
    </location>
</feature>
<dbReference type="OrthoDB" id="9781630at2"/>
<dbReference type="GO" id="GO:0003677">
    <property type="term" value="F:DNA binding"/>
    <property type="evidence" value="ECO:0007669"/>
    <property type="project" value="UniProtKB-KW"/>
</dbReference>
<keyword evidence="1" id="KW-0805">Transcription regulation</keyword>
<dbReference type="SUPFAM" id="SSF48008">
    <property type="entry name" value="GntR ligand-binding domain-like"/>
    <property type="match status" value="1"/>
</dbReference>
<dbReference type="PANTHER" id="PTHR43537:SF5">
    <property type="entry name" value="UXU OPERON TRANSCRIPTIONAL REGULATOR"/>
    <property type="match status" value="1"/>
</dbReference>
<evidence type="ECO:0000256" key="1">
    <source>
        <dbReference type="ARBA" id="ARBA00023015"/>
    </source>
</evidence>
<dbReference type="Pfam" id="PF07729">
    <property type="entry name" value="FCD"/>
    <property type="match status" value="1"/>
</dbReference>
<dbReference type="Pfam" id="PF00392">
    <property type="entry name" value="GntR"/>
    <property type="match status" value="1"/>
</dbReference>
<protein>
    <submittedName>
        <fullName evidence="5">Transcription regulator hth gntr</fullName>
    </submittedName>
</protein>
<dbReference type="InterPro" id="IPR000524">
    <property type="entry name" value="Tscrpt_reg_HTH_GntR"/>
</dbReference>
<dbReference type="Gene3D" id="1.10.10.10">
    <property type="entry name" value="Winged helix-like DNA-binding domain superfamily/Winged helix DNA-binding domain"/>
    <property type="match status" value="1"/>
</dbReference>
<dbReference type="InterPro" id="IPR036390">
    <property type="entry name" value="WH_DNA-bd_sf"/>
</dbReference>
<keyword evidence="6" id="KW-1185">Reference proteome</keyword>
<evidence type="ECO:0000313" key="6">
    <source>
        <dbReference type="Proteomes" id="UP000277811"/>
    </source>
</evidence>
<dbReference type="SMART" id="SM00345">
    <property type="entry name" value="HTH_GNTR"/>
    <property type="match status" value="1"/>
</dbReference>
<dbReference type="PROSITE" id="PS50949">
    <property type="entry name" value="HTH_GNTR"/>
    <property type="match status" value="1"/>
</dbReference>
<dbReference type="Proteomes" id="UP000277811">
    <property type="component" value="Unassembled WGS sequence"/>
</dbReference>
<dbReference type="PANTHER" id="PTHR43537">
    <property type="entry name" value="TRANSCRIPTIONAL REGULATOR, GNTR FAMILY"/>
    <property type="match status" value="1"/>
</dbReference>
<organism evidence="5 6">
    <name type="scientific">Lucifera butyrica</name>
    <dbReference type="NCBI Taxonomy" id="1351585"/>
    <lineage>
        <taxon>Bacteria</taxon>
        <taxon>Bacillati</taxon>
        <taxon>Bacillota</taxon>
        <taxon>Negativicutes</taxon>
        <taxon>Veillonellales</taxon>
        <taxon>Veillonellaceae</taxon>
        <taxon>Lucifera</taxon>
    </lineage>
</organism>
<dbReference type="InterPro" id="IPR008920">
    <property type="entry name" value="TF_FadR/GntR_C"/>
</dbReference>
<accession>A0A498R8M0</accession>
<evidence type="ECO:0000256" key="2">
    <source>
        <dbReference type="ARBA" id="ARBA00023125"/>
    </source>
</evidence>